<dbReference type="Proteomes" id="UP001500194">
    <property type="component" value="Unassembled WGS sequence"/>
</dbReference>
<feature type="transmembrane region" description="Helical" evidence="1">
    <location>
        <begin position="136"/>
        <end position="156"/>
    </location>
</feature>
<reference evidence="2 3" key="1">
    <citation type="journal article" date="2019" name="Int. J. Syst. Evol. Microbiol.">
        <title>The Global Catalogue of Microorganisms (GCM) 10K type strain sequencing project: providing services to taxonomists for standard genome sequencing and annotation.</title>
        <authorList>
            <consortium name="The Broad Institute Genomics Platform"/>
            <consortium name="The Broad Institute Genome Sequencing Center for Infectious Disease"/>
            <person name="Wu L."/>
            <person name="Ma J."/>
        </authorList>
    </citation>
    <scope>NUCLEOTIDE SEQUENCE [LARGE SCALE GENOMIC DNA]</scope>
    <source>
        <strain evidence="2 3">JCM 16327</strain>
    </source>
</reference>
<keyword evidence="1" id="KW-1133">Transmembrane helix</keyword>
<evidence type="ECO:0000313" key="3">
    <source>
        <dbReference type="Proteomes" id="UP001500194"/>
    </source>
</evidence>
<sequence>MFTVFAALLAGVATGRLGGARAARQAGRLLSIGLVVLLFLMGVRLGASDAVLSNLGRIGLYAFVLALGSVVGSVACAYAIRGYLPSFDAPGDVESGDGDSRTLTALVLGALVLGAVAGATVLPAGSLPLVERATTLALAGLLFAVGVGLGADGALLAQVKRLGVPILALPASIAVGSVLGALAVGVALGMSGTAAAAVGAGFGWYSLSAVLITDAAGVHLGSLAFLANVFREALALASLPFVVRHFGRAAAIAPGGATTMDVTLPAVKDSAGNGAVVPAFVNGAVLSSLVPLLVPAFLGF</sequence>
<feature type="transmembrane region" description="Helical" evidence="1">
    <location>
        <begin position="275"/>
        <end position="298"/>
    </location>
</feature>
<dbReference type="GO" id="GO:0005886">
    <property type="term" value="C:plasma membrane"/>
    <property type="evidence" value="ECO:0007669"/>
    <property type="project" value="TreeGrafter"/>
</dbReference>
<feature type="transmembrane region" description="Helical" evidence="1">
    <location>
        <begin position="202"/>
        <end position="230"/>
    </location>
</feature>
<evidence type="ECO:0008006" key="4">
    <source>
        <dbReference type="Google" id="ProtNLM"/>
    </source>
</evidence>
<dbReference type="EMBL" id="BAAADU010000002">
    <property type="protein sequence ID" value="GAA0653854.1"/>
    <property type="molecule type" value="Genomic_DNA"/>
</dbReference>
<feature type="transmembrane region" description="Helical" evidence="1">
    <location>
        <begin position="162"/>
        <end position="190"/>
    </location>
</feature>
<proteinExistence type="predicted"/>
<dbReference type="Pfam" id="PF03956">
    <property type="entry name" value="Lys_export"/>
    <property type="match status" value="2"/>
</dbReference>
<organism evidence="2 3">
    <name type="scientific">Salarchaeum japonicum</name>
    <dbReference type="NCBI Taxonomy" id="555573"/>
    <lineage>
        <taxon>Archaea</taxon>
        <taxon>Methanobacteriati</taxon>
        <taxon>Methanobacteriota</taxon>
        <taxon>Stenosarchaea group</taxon>
        <taxon>Halobacteria</taxon>
        <taxon>Halobacteriales</taxon>
        <taxon>Halobacteriaceae</taxon>
    </lineage>
</organism>
<accession>A0AAV3T0U5</accession>
<dbReference type="AlphaFoldDB" id="A0AAV3T0U5"/>
<dbReference type="PANTHER" id="PTHR35804:SF1">
    <property type="entry name" value="LYSINE EXPORTER LYSO"/>
    <property type="match status" value="1"/>
</dbReference>
<feature type="transmembrane region" description="Helical" evidence="1">
    <location>
        <begin position="103"/>
        <end position="124"/>
    </location>
</feature>
<gene>
    <name evidence="2" type="ORF">GCM10009019_16660</name>
</gene>
<keyword evidence="1" id="KW-0472">Membrane</keyword>
<protein>
    <recommendedName>
        <fullName evidence="4">Lysine exporter LysO family protein</fullName>
    </recommendedName>
</protein>
<evidence type="ECO:0000313" key="2">
    <source>
        <dbReference type="EMBL" id="GAA0653854.1"/>
    </source>
</evidence>
<dbReference type="PANTHER" id="PTHR35804">
    <property type="entry name" value="LYSINE EXPORTER LYSO"/>
    <property type="match status" value="1"/>
</dbReference>
<keyword evidence="3" id="KW-1185">Reference proteome</keyword>
<name>A0AAV3T0U5_9EURY</name>
<keyword evidence="1" id="KW-0812">Transmembrane</keyword>
<feature type="transmembrane region" description="Helical" evidence="1">
    <location>
        <begin position="32"/>
        <end position="52"/>
    </location>
</feature>
<dbReference type="InterPro" id="IPR005642">
    <property type="entry name" value="LysO"/>
</dbReference>
<feature type="transmembrane region" description="Helical" evidence="1">
    <location>
        <begin position="59"/>
        <end position="83"/>
    </location>
</feature>
<evidence type="ECO:0000256" key="1">
    <source>
        <dbReference type="SAM" id="Phobius"/>
    </source>
</evidence>
<dbReference type="GeneID" id="68573657"/>
<comment type="caution">
    <text evidence="2">The sequence shown here is derived from an EMBL/GenBank/DDBJ whole genome shotgun (WGS) entry which is preliminary data.</text>
</comment>
<dbReference type="RefSeq" id="WP_227260615.1">
    <property type="nucleotide sequence ID" value="NZ_BAAADU010000002.1"/>
</dbReference>
<dbReference type="GO" id="GO:0015661">
    <property type="term" value="F:L-lysine efflux transmembrane transporter activity"/>
    <property type="evidence" value="ECO:0007669"/>
    <property type="project" value="InterPro"/>
</dbReference>